<dbReference type="RefSeq" id="WP_179253508.1">
    <property type="nucleotide sequence ID" value="NZ_JBHEEM010000011.1"/>
</dbReference>
<evidence type="ECO:0000313" key="3">
    <source>
        <dbReference type="Proteomes" id="UP000216188"/>
    </source>
</evidence>
<reference evidence="2 3" key="1">
    <citation type="submission" date="2017-07" db="EMBL/GenBank/DDBJ databases">
        <title>Phylogenetic study on the rhizospheric bacterium Ochrobactrum sp. A44.</title>
        <authorList>
            <person name="Krzyzanowska D.M."/>
            <person name="Ossowicki A."/>
            <person name="Rajewska M."/>
            <person name="Maciag T."/>
            <person name="Kaczynski Z."/>
            <person name="Czerwicka M."/>
            <person name="Jafra S."/>
        </authorList>
    </citation>
    <scope>NUCLEOTIDE SEQUENCE [LARGE SCALE GENOMIC DNA]</scope>
    <source>
        <strain evidence="2 3">CCUG 30717</strain>
    </source>
</reference>
<dbReference type="SMART" id="SM00760">
    <property type="entry name" value="Bac_DnaA_C"/>
    <property type="match status" value="1"/>
</dbReference>
<organism evidence="2 3">
    <name type="scientific">Brucella pseudogrignonensis</name>
    <dbReference type="NCBI Taxonomy" id="419475"/>
    <lineage>
        <taxon>Bacteria</taxon>
        <taxon>Pseudomonadati</taxon>
        <taxon>Pseudomonadota</taxon>
        <taxon>Alphaproteobacteria</taxon>
        <taxon>Hyphomicrobiales</taxon>
        <taxon>Brucellaceae</taxon>
        <taxon>Brucella/Ochrobactrum group</taxon>
        <taxon>Brucella</taxon>
    </lineage>
</organism>
<dbReference type="Gene3D" id="1.10.1750.10">
    <property type="match status" value="1"/>
</dbReference>
<dbReference type="AlphaFoldDB" id="A0A256GGL6"/>
<dbReference type="GO" id="GO:0043565">
    <property type="term" value="F:sequence-specific DNA binding"/>
    <property type="evidence" value="ECO:0007669"/>
    <property type="project" value="InterPro"/>
</dbReference>
<keyword evidence="3" id="KW-1185">Reference proteome</keyword>
<sequence length="174" mass="19359">MFAVSAIRTNQGAAKIIAQRNAERKLKERLLLEAQAAAKAEAEREAAEHLEVIAKSVAIISSFRAVDIILGERTQVKDIVTHAVAGTKYTAQDILGHRRMRTMTDLRHYAILCAWALRPDMSLPQLGKLLGGRDHTTILHAKNRFGFESREEAARFIKQHGRDATLARLVKQAA</sequence>
<evidence type="ECO:0000259" key="1">
    <source>
        <dbReference type="SMART" id="SM00760"/>
    </source>
</evidence>
<dbReference type="GO" id="GO:0006270">
    <property type="term" value="P:DNA replication initiation"/>
    <property type="evidence" value="ECO:0007669"/>
    <property type="project" value="InterPro"/>
</dbReference>
<proteinExistence type="predicted"/>
<dbReference type="Pfam" id="PF08299">
    <property type="entry name" value="Bac_DnaA_C"/>
    <property type="match status" value="1"/>
</dbReference>
<accession>A0A256GGL6</accession>
<dbReference type="InterPro" id="IPR010921">
    <property type="entry name" value="Trp_repressor/repl_initiator"/>
</dbReference>
<dbReference type="GO" id="GO:0006275">
    <property type="term" value="P:regulation of DNA replication"/>
    <property type="evidence" value="ECO:0007669"/>
    <property type="project" value="InterPro"/>
</dbReference>
<dbReference type="Proteomes" id="UP000216188">
    <property type="component" value="Unassembled WGS sequence"/>
</dbReference>
<dbReference type="SUPFAM" id="SSF48295">
    <property type="entry name" value="TrpR-like"/>
    <property type="match status" value="1"/>
</dbReference>
<comment type="caution">
    <text evidence="2">The sequence shown here is derived from an EMBL/GenBank/DDBJ whole genome shotgun (WGS) entry which is preliminary data.</text>
</comment>
<evidence type="ECO:0000313" key="2">
    <source>
        <dbReference type="EMBL" id="OYR25761.1"/>
    </source>
</evidence>
<gene>
    <name evidence="2" type="ORF">CEV34_2668</name>
</gene>
<dbReference type="InterPro" id="IPR013159">
    <property type="entry name" value="DnaA_C"/>
</dbReference>
<dbReference type="EMBL" id="NNRM01000021">
    <property type="protein sequence ID" value="OYR25761.1"/>
    <property type="molecule type" value="Genomic_DNA"/>
</dbReference>
<feature type="domain" description="Chromosomal replication initiator DnaA C-terminal" evidence="1">
    <location>
        <begin position="75"/>
        <end position="145"/>
    </location>
</feature>
<dbReference type="GO" id="GO:0005524">
    <property type="term" value="F:ATP binding"/>
    <property type="evidence" value="ECO:0007669"/>
    <property type="project" value="InterPro"/>
</dbReference>
<protein>
    <submittedName>
        <fullName evidence="2">Bacterial dnaA helix-turn-helix family protein</fullName>
    </submittedName>
</protein>
<name>A0A256GGL6_9HYPH</name>